<dbReference type="Proteomes" id="UP000004079">
    <property type="component" value="Unassembled WGS sequence"/>
</dbReference>
<dbReference type="GO" id="GO:0005524">
    <property type="term" value="F:ATP binding"/>
    <property type="evidence" value="ECO:0007669"/>
    <property type="project" value="UniProtKB-KW"/>
</dbReference>
<dbReference type="PANTHER" id="PTHR30050:SF4">
    <property type="entry name" value="ATP-BINDING PROTEIN RV3427C IN INSERTION SEQUENCE-RELATED"/>
    <property type="match status" value="1"/>
</dbReference>
<dbReference type="NCBIfam" id="NF038214">
    <property type="entry name" value="IS21_help_AAA"/>
    <property type="match status" value="1"/>
</dbReference>
<keyword evidence="2" id="KW-0547">Nucleotide-binding</keyword>
<dbReference type="SMART" id="SM00382">
    <property type="entry name" value="AAA"/>
    <property type="match status" value="1"/>
</dbReference>
<comment type="caution">
    <text evidence="5">The sequence shown here is derived from an EMBL/GenBank/DDBJ whole genome shotgun (WGS) entry which is preliminary data.</text>
</comment>
<dbReference type="InterPro" id="IPR027417">
    <property type="entry name" value="P-loop_NTPase"/>
</dbReference>
<dbReference type="GO" id="GO:0006260">
    <property type="term" value="P:DNA replication"/>
    <property type="evidence" value="ECO:0007669"/>
    <property type="project" value="TreeGrafter"/>
</dbReference>
<keyword evidence="3 5" id="KW-0067">ATP-binding</keyword>
<protein>
    <submittedName>
        <fullName evidence="5">IstB-like ATP-binding protein</fullName>
    </submittedName>
</protein>
<dbReference type="PANTHER" id="PTHR30050">
    <property type="entry name" value="CHROMOSOMAL REPLICATION INITIATOR PROTEIN DNAA"/>
    <property type="match status" value="1"/>
</dbReference>
<dbReference type="InterPro" id="IPR003593">
    <property type="entry name" value="AAA+_ATPase"/>
</dbReference>
<evidence type="ECO:0000313" key="5">
    <source>
        <dbReference type="EMBL" id="EFB32240.1"/>
    </source>
</evidence>
<evidence type="ECO:0000256" key="3">
    <source>
        <dbReference type="ARBA" id="ARBA00022840"/>
    </source>
</evidence>
<dbReference type="InterPro" id="IPR002611">
    <property type="entry name" value="IstB_ATP-bd"/>
</dbReference>
<dbReference type="PIRSF" id="PIRSF003073">
    <property type="entry name" value="DNAC_TnpB_IstB"/>
    <property type="match status" value="1"/>
</dbReference>
<dbReference type="CDD" id="cd00009">
    <property type="entry name" value="AAA"/>
    <property type="match status" value="1"/>
</dbReference>
<dbReference type="InterPro" id="IPR028350">
    <property type="entry name" value="DNAC/IstB-like"/>
</dbReference>
<reference evidence="5 6" key="1">
    <citation type="submission" date="2009-11" db="EMBL/GenBank/DDBJ databases">
        <authorList>
            <person name="Weinstock G."/>
            <person name="Sodergren E."/>
            <person name="Clifton S."/>
            <person name="Fulton L."/>
            <person name="Fulton B."/>
            <person name="Courtney L."/>
            <person name="Fronick C."/>
            <person name="Harrison M."/>
            <person name="Strong C."/>
            <person name="Farmer C."/>
            <person name="Delahaunty K."/>
            <person name="Markovic C."/>
            <person name="Hall O."/>
            <person name="Minx P."/>
            <person name="Tomlinson C."/>
            <person name="Mitreva M."/>
            <person name="Nelson J."/>
            <person name="Hou S."/>
            <person name="Wollam A."/>
            <person name="Pepin K.H."/>
            <person name="Johnson M."/>
            <person name="Bhonagiri V."/>
            <person name="Nash W.E."/>
            <person name="Warren W."/>
            <person name="Chinwalla A."/>
            <person name="Mardis E.R."/>
            <person name="Wilson R.K."/>
        </authorList>
    </citation>
    <scope>NUCLEOTIDE SEQUENCE [LARGE SCALE GENOMIC DNA]</scope>
    <source>
        <strain evidence="5 6">F0302</strain>
    </source>
</reference>
<sequence length="277" mass="31388">MIITEKTNRNNKAKIMEINNKTAPVTGQQDQNTISLDLMSRMKLHGMAEAFRESLAGTTPQSMTADTFLSMLLAREWDYRAQAAIVRLTRNAAFRYKAYLEQIDYATNRGLERNQMERLATLDFVHKGQNLFITGSSGTGKSYIACALGHEACKRGFRTFYANAPKLLGALKVAKVKGTLETELKKIERCQLLILDDLFIVPLDAKERPILLEIIEDRHERKSTIITSQYPSSNWYDMIGDPTIADAILDRIIHTAHTIELYGDSMRKLRAKKSQSL</sequence>
<comment type="similarity">
    <text evidence="1">Belongs to the IS21/IS1162 putative ATP-binding protein family.</text>
</comment>
<name>D1QRB6_9BACT</name>
<gene>
    <name evidence="5" type="ORF">HMPREF0971_01520</name>
</gene>
<evidence type="ECO:0000256" key="2">
    <source>
        <dbReference type="ARBA" id="ARBA00022741"/>
    </source>
</evidence>
<dbReference type="EMBL" id="ACUZ02000027">
    <property type="protein sequence ID" value="EFB32240.1"/>
    <property type="molecule type" value="Genomic_DNA"/>
</dbReference>
<evidence type="ECO:0000256" key="1">
    <source>
        <dbReference type="ARBA" id="ARBA00008059"/>
    </source>
</evidence>
<dbReference type="Gene3D" id="3.40.50.300">
    <property type="entry name" value="P-loop containing nucleotide triphosphate hydrolases"/>
    <property type="match status" value="1"/>
</dbReference>
<accession>D1QRB6</accession>
<dbReference type="HOGENOM" id="CLU_062999_7_0_10"/>
<dbReference type="AlphaFoldDB" id="D1QRB6"/>
<feature type="domain" description="AAA+ ATPase" evidence="4">
    <location>
        <begin position="127"/>
        <end position="260"/>
    </location>
</feature>
<proteinExistence type="inferred from homology"/>
<evidence type="ECO:0000313" key="6">
    <source>
        <dbReference type="Proteomes" id="UP000004079"/>
    </source>
</evidence>
<dbReference type="STRING" id="649760.HMPREF0971_01520"/>
<organism evidence="5 6">
    <name type="scientific">Segatella oris F0302</name>
    <dbReference type="NCBI Taxonomy" id="649760"/>
    <lineage>
        <taxon>Bacteria</taxon>
        <taxon>Pseudomonadati</taxon>
        <taxon>Bacteroidota</taxon>
        <taxon>Bacteroidia</taxon>
        <taxon>Bacteroidales</taxon>
        <taxon>Prevotellaceae</taxon>
        <taxon>Segatella</taxon>
    </lineage>
</organism>
<dbReference type="InterPro" id="IPR047661">
    <property type="entry name" value="IstB"/>
</dbReference>
<dbReference type="Pfam" id="PF01695">
    <property type="entry name" value="IstB_IS21"/>
    <property type="match status" value="1"/>
</dbReference>
<dbReference type="SUPFAM" id="SSF52540">
    <property type="entry name" value="P-loop containing nucleoside triphosphate hydrolases"/>
    <property type="match status" value="1"/>
</dbReference>
<evidence type="ECO:0000259" key="4">
    <source>
        <dbReference type="SMART" id="SM00382"/>
    </source>
</evidence>